<dbReference type="PANTHER" id="PTHR43257">
    <property type="entry name" value="PYRUVATE DEHYDROGENASE E1 COMPONENT BETA SUBUNIT"/>
    <property type="match status" value="1"/>
</dbReference>
<comment type="cofactor">
    <cofactor evidence="1">
        <name>thiamine diphosphate</name>
        <dbReference type="ChEBI" id="CHEBI:58937"/>
    </cofactor>
</comment>
<dbReference type="InterPro" id="IPR009014">
    <property type="entry name" value="Transketo_C/PFOR_II"/>
</dbReference>
<keyword evidence="6" id="KW-1185">Reference proteome</keyword>
<gene>
    <name evidence="5" type="ORF">OJ962_15755</name>
</gene>
<dbReference type="CDD" id="cd07036">
    <property type="entry name" value="TPP_PYR_E1-PDHc-beta_like"/>
    <property type="match status" value="1"/>
</dbReference>
<comment type="caution">
    <text evidence="5">The sequence shown here is derived from an EMBL/GenBank/DDBJ whole genome shotgun (WGS) entry which is preliminary data.</text>
</comment>
<dbReference type="SMART" id="SM00861">
    <property type="entry name" value="Transket_pyr"/>
    <property type="match status" value="1"/>
</dbReference>
<evidence type="ECO:0000256" key="3">
    <source>
        <dbReference type="ARBA" id="ARBA00023052"/>
    </source>
</evidence>
<keyword evidence="3" id="KW-0786">Thiamine pyrophosphate</keyword>
<dbReference type="NCBIfam" id="NF006667">
    <property type="entry name" value="PRK09212.1"/>
    <property type="match status" value="1"/>
</dbReference>
<dbReference type="Gene3D" id="3.40.50.970">
    <property type="match status" value="1"/>
</dbReference>
<evidence type="ECO:0000256" key="1">
    <source>
        <dbReference type="ARBA" id="ARBA00001964"/>
    </source>
</evidence>
<dbReference type="SUPFAM" id="SSF52922">
    <property type="entry name" value="TK C-terminal domain-like"/>
    <property type="match status" value="1"/>
</dbReference>
<evidence type="ECO:0000313" key="6">
    <source>
        <dbReference type="Proteomes" id="UP001147700"/>
    </source>
</evidence>
<evidence type="ECO:0000256" key="2">
    <source>
        <dbReference type="ARBA" id="ARBA00023002"/>
    </source>
</evidence>
<dbReference type="Gene3D" id="3.40.50.920">
    <property type="match status" value="1"/>
</dbReference>
<feature type="domain" description="Transketolase-like pyrimidine-binding" evidence="4">
    <location>
        <begin position="4"/>
        <end position="179"/>
    </location>
</feature>
<reference evidence="5" key="1">
    <citation type="submission" date="2022-10" db="EMBL/GenBank/DDBJ databases">
        <title>The WGS of Solirubrobacter sp. CPCC 204708.</title>
        <authorList>
            <person name="Jiang Z."/>
        </authorList>
    </citation>
    <scope>NUCLEOTIDE SEQUENCE</scope>
    <source>
        <strain evidence="5">CPCC 204708</strain>
    </source>
</reference>
<dbReference type="InterPro" id="IPR029061">
    <property type="entry name" value="THDP-binding"/>
</dbReference>
<dbReference type="RefSeq" id="WP_202954449.1">
    <property type="nucleotide sequence ID" value="NZ_JAPCID010000020.1"/>
</dbReference>
<sequence length="325" mass="35420">MAELRYREALNQALREEMERDERVFIIGEDIGVFQGAFKVTQGLLEEFGGKRVRDTPISENTIVGVGVGAAMTGLRPIVELMTVNFSLLAMDQIVNHMAAIPYMFNGQVQVPMVVRMPQGAGHQLGPTHSHCLEAIYLHVPGMLVAVPSTPADAKGLLKAAIRDDNPVVFIEHESLYGAKGEVPDDDDLIVDFGQAAVRREGEDVTIVGISRMAVTAQKAAEELASEHDISAEVIDPRTLRPLDLDTIVESVRKTNRAVIVEEGWPHGGVGANLAALIQEHAFDYLDAPIKRVTGADLPMPYSKPLEQIAFPHEPQIVEAVKALL</sequence>
<organism evidence="5 6">
    <name type="scientific">Solirubrobacter deserti</name>
    <dbReference type="NCBI Taxonomy" id="2282478"/>
    <lineage>
        <taxon>Bacteria</taxon>
        <taxon>Bacillati</taxon>
        <taxon>Actinomycetota</taxon>
        <taxon>Thermoleophilia</taxon>
        <taxon>Solirubrobacterales</taxon>
        <taxon>Solirubrobacteraceae</taxon>
        <taxon>Solirubrobacter</taxon>
    </lineage>
</organism>
<accession>A0ABT4RK74</accession>
<dbReference type="Pfam" id="PF02779">
    <property type="entry name" value="Transket_pyr"/>
    <property type="match status" value="1"/>
</dbReference>
<evidence type="ECO:0000259" key="4">
    <source>
        <dbReference type="SMART" id="SM00861"/>
    </source>
</evidence>
<dbReference type="EMBL" id="JAPCID010000020">
    <property type="protein sequence ID" value="MDA0138957.1"/>
    <property type="molecule type" value="Genomic_DNA"/>
</dbReference>
<evidence type="ECO:0000313" key="5">
    <source>
        <dbReference type="EMBL" id="MDA0138957.1"/>
    </source>
</evidence>
<name>A0ABT4RK74_9ACTN</name>
<dbReference type="InterPro" id="IPR033248">
    <property type="entry name" value="Transketolase_C"/>
</dbReference>
<keyword evidence="2" id="KW-0560">Oxidoreductase</keyword>
<dbReference type="Pfam" id="PF02780">
    <property type="entry name" value="Transketolase_C"/>
    <property type="match status" value="1"/>
</dbReference>
<dbReference type="PANTHER" id="PTHR43257:SF2">
    <property type="entry name" value="PYRUVATE DEHYDROGENASE E1 COMPONENT SUBUNIT BETA"/>
    <property type="match status" value="1"/>
</dbReference>
<proteinExistence type="predicted"/>
<dbReference type="InterPro" id="IPR005475">
    <property type="entry name" value="Transketolase-like_Pyr-bd"/>
</dbReference>
<protein>
    <submittedName>
        <fullName evidence="5">Alpha-ketoacid dehydrogenase subunit beta</fullName>
    </submittedName>
</protein>
<dbReference type="SUPFAM" id="SSF52518">
    <property type="entry name" value="Thiamin diphosphate-binding fold (THDP-binding)"/>
    <property type="match status" value="1"/>
</dbReference>
<dbReference type="Proteomes" id="UP001147700">
    <property type="component" value="Unassembled WGS sequence"/>
</dbReference>